<evidence type="ECO:0000256" key="1">
    <source>
        <dbReference type="SAM" id="MobiDB-lite"/>
    </source>
</evidence>
<sequence length="77" mass="8515">MRPCVAHPYPIGHSPHVQQPPRLFFLLPRRGGCPGERWRARAPGWVHALDPRLPLPSPRPSSGGRGGSRGYSRDTEA</sequence>
<reference evidence="2 3" key="1">
    <citation type="submission" date="2015-05" db="EMBL/GenBank/DDBJ databases">
        <title>Genome assembly of Archangium gephyra DSM 2261.</title>
        <authorList>
            <person name="Sharma G."/>
            <person name="Subramanian S."/>
        </authorList>
    </citation>
    <scope>NUCLEOTIDE SEQUENCE [LARGE SCALE GENOMIC DNA]</scope>
    <source>
        <strain evidence="2 3">DSM 2261</strain>
    </source>
</reference>
<protein>
    <submittedName>
        <fullName evidence="2">Uncharacterized protein</fullName>
    </submittedName>
</protein>
<proteinExistence type="predicted"/>
<dbReference type="AlphaFoldDB" id="A0AAC8Q0D5"/>
<dbReference type="EMBL" id="CP011509">
    <property type="protein sequence ID" value="AKI98659.1"/>
    <property type="molecule type" value="Genomic_DNA"/>
</dbReference>
<organism evidence="2 3">
    <name type="scientific">Archangium gephyra</name>
    <dbReference type="NCBI Taxonomy" id="48"/>
    <lineage>
        <taxon>Bacteria</taxon>
        <taxon>Pseudomonadati</taxon>
        <taxon>Myxococcota</taxon>
        <taxon>Myxococcia</taxon>
        <taxon>Myxococcales</taxon>
        <taxon>Cystobacterineae</taxon>
        <taxon>Archangiaceae</taxon>
        <taxon>Archangium</taxon>
    </lineage>
</organism>
<dbReference type="KEGG" id="age:AA314_00286"/>
<evidence type="ECO:0000313" key="3">
    <source>
        <dbReference type="Proteomes" id="UP000035579"/>
    </source>
</evidence>
<dbReference type="Proteomes" id="UP000035579">
    <property type="component" value="Chromosome"/>
</dbReference>
<gene>
    <name evidence="2" type="ORF">AA314_00286</name>
</gene>
<feature type="region of interest" description="Disordered" evidence="1">
    <location>
        <begin position="49"/>
        <end position="77"/>
    </location>
</feature>
<accession>A0AAC8Q0D5</accession>
<name>A0AAC8Q0D5_9BACT</name>
<evidence type="ECO:0000313" key="2">
    <source>
        <dbReference type="EMBL" id="AKI98659.1"/>
    </source>
</evidence>